<dbReference type="FunFam" id="3.30.40.10:FF:000044">
    <property type="entry name" value="Regulating synaptic membrane exocytosis protein 2"/>
    <property type="match status" value="1"/>
</dbReference>
<dbReference type="GO" id="GO:0008270">
    <property type="term" value="F:zinc ion binding"/>
    <property type="evidence" value="ECO:0007669"/>
    <property type="project" value="UniProtKB-KW"/>
</dbReference>
<evidence type="ECO:0000256" key="10">
    <source>
        <dbReference type="ARBA" id="ARBA00023018"/>
    </source>
</evidence>
<feature type="compositionally biased region" description="Polar residues" evidence="13">
    <location>
        <begin position="154"/>
        <end position="163"/>
    </location>
</feature>
<keyword evidence="9" id="KW-0862">Zinc</keyword>
<feature type="domain" description="C2" evidence="14">
    <location>
        <begin position="1400"/>
        <end position="1518"/>
    </location>
</feature>
<feature type="region of interest" description="Disordered" evidence="13">
    <location>
        <begin position="1180"/>
        <end position="1207"/>
    </location>
</feature>
<dbReference type="PROSITE" id="PS50106">
    <property type="entry name" value="PDZ"/>
    <property type="match status" value="1"/>
</dbReference>
<dbReference type="SUPFAM" id="SSF57903">
    <property type="entry name" value="FYVE/PHD zinc finger"/>
    <property type="match status" value="1"/>
</dbReference>
<feature type="compositionally biased region" description="Basic and acidic residues" evidence="13">
    <location>
        <begin position="287"/>
        <end position="298"/>
    </location>
</feature>
<dbReference type="Gene3D" id="3.30.40.10">
    <property type="entry name" value="Zinc/RING finger domain, C3HC4 (zinc finger)"/>
    <property type="match status" value="1"/>
</dbReference>
<name>A6HR72_RAT</name>
<feature type="region of interest" description="Disordered" evidence="13">
    <location>
        <begin position="1268"/>
        <end position="1288"/>
    </location>
</feature>
<feature type="domain" description="RabBD" evidence="17">
    <location>
        <begin position="26"/>
        <end position="154"/>
    </location>
</feature>
<evidence type="ECO:0000256" key="11">
    <source>
        <dbReference type="ARBA" id="ARBA00060476"/>
    </source>
</evidence>
<dbReference type="FunFam" id="2.60.40.150:FF:000001">
    <property type="entry name" value="Regulating synaptic membrane exocytosis 3, isoform CRA_a"/>
    <property type="match status" value="1"/>
</dbReference>
<dbReference type="SUPFAM" id="SSF50156">
    <property type="entry name" value="PDZ domain-like"/>
    <property type="match status" value="1"/>
</dbReference>
<feature type="region of interest" description="Disordered" evidence="13">
    <location>
        <begin position="935"/>
        <end position="1145"/>
    </location>
</feature>
<evidence type="ECO:0000256" key="5">
    <source>
        <dbReference type="ARBA" id="ARBA00022737"/>
    </source>
</evidence>
<evidence type="ECO:0000256" key="2">
    <source>
        <dbReference type="ARBA" id="ARBA00022483"/>
    </source>
</evidence>
<dbReference type="InterPro" id="IPR036034">
    <property type="entry name" value="PDZ_sf"/>
</dbReference>
<feature type="compositionally biased region" description="Basic and acidic residues" evidence="13">
    <location>
        <begin position="170"/>
        <end position="185"/>
    </location>
</feature>
<dbReference type="InterPro" id="IPR001478">
    <property type="entry name" value="PDZ"/>
</dbReference>
<keyword evidence="7" id="KW-0532">Neurotransmitter transport</keyword>
<feature type="compositionally biased region" description="Basic and acidic residues" evidence="13">
    <location>
        <begin position="1025"/>
        <end position="1071"/>
    </location>
</feature>
<dbReference type="SUPFAM" id="SSF49562">
    <property type="entry name" value="C2 domain (Calcium/lipid-binding domain, CaLB)"/>
    <property type="match status" value="2"/>
</dbReference>
<feature type="region of interest" description="Disordered" evidence="13">
    <location>
        <begin position="682"/>
        <end position="716"/>
    </location>
</feature>
<dbReference type="Pfam" id="PF22601">
    <property type="entry name" value="RIM2a_ZnF"/>
    <property type="match status" value="1"/>
</dbReference>
<dbReference type="FunFam" id="2.60.40.150:FF:000003">
    <property type="entry name" value="Regulating synaptic membrane exocytosis protein 2"/>
    <property type="match status" value="1"/>
</dbReference>
<dbReference type="GO" id="GO:0042734">
    <property type="term" value="C:presynaptic membrane"/>
    <property type="evidence" value="ECO:0007669"/>
    <property type="project" value="UniProtKB-SubCell"/>
</dbReference>
<feature type="compositionally biased region" description="Basic and acidic residues" evidence="13">
    <location>
        <begin position="996"/>
        <end position="1014"/>
    </location>
</feature>
<keyword evidence="4" id="KW-0479">Metal-binding</keyword>
<dbReference type="InterPro" id="IPR035892">
    <property type="entry name" value="C2_domain_sf"/>
</dbReference>
<feature type="region of interest" description="Disordered" evidence="13">
    <location>
        <begin position="877"/>
        <end position="913"/>
    </location>
</feature>
<feature type="compositionally biased region" description="Basic and acidic residues" evidence="13">
    <location>
        <begin position="1180"/>
        <end position="1190"/>
    </location>
</feature>
<evidence type="ECO:0000256" key="9">
    <source>
        <dbReference type="ARBA" id="ARBA00022833"/>
    </source>
</evidence>
<keyword evidence="1" id="KW-0813">Transport</keyword>
<dbReference type="InterPro" id="IPR039032">
    <property type="entry name" value="Rim-like"/>
</dbReference>
<feature type="compositionally biased region" description="Basic and acidic residues" evidence="13">
    <location>
        <begin position="317"/>
        <end position="335"/>
    </location>
</feature>
<evidence type="ECO:0000256" key="3">
    <source>
        <dbReference type="ARBA" id="ARBA00022553"/>
    </source>
</evidence>
<dbReference type="CDD" id="cd04028">
    <property type="entry name" value="C2B_RIM1alpha"/>
    <property type="match status" value="1"/>
</dbReference>
<evidence type="ECO:0000313" key="19">
    <source>
        <dbReference type="Proteomes" id="UP000234681"/>
    </source>
</evidence>
<evidence type="ECO:0000259" key="14">
    <source>
        <dbReference type="PROSITE" id="PS50004"/>
    </source>
</evidence>
<dbReference type="PANTHER" id="PTHR12157">
    <property type="entry name" value="REGULATING SYNAPTIC MEMBRANE EXOCYTOSIS PROTEIN"/>
    <property type="match status" value="1"/>
</dbReference>
<sequence>MSAPLGPRGRPAPTPAASQPPPQPEMPDLSHLTEEERKIIQAVMDRQKKEEEKEQSVLKKLHQQFEMYKEQVKKMGEESQQQQEQKGDAPTCGICHKTKFADGCGHNCSYCQTKFCARCGGRVSLRSNKVMWVCNLCRKQQEILTKSGAWFYNSGSNTPQQPDQKALRGLRSEEAPQEKKAKLHEQTQFQGPPGDSSVPAVERGRAHGLTRQDSIKNGSGMKHQIASDMPSDRKRSPSVSRDQNRRYDQSEEREEYSQYVPSDSTMPRSPSDYADRRSQREPQFYEEPDHLNYRDSNRRGHRHSKEYIVDDEDVESRDEYERQRREEEYQARYRSDPNLARYPVKPQPYEEQMRIHAEVSRARHERRHSDVSLANAELEDSRISLLRMDRPSRQRSVSERRAAMENQRSYSMERTREAQGQSSYPQRTTNHSPPTPRRSPIPLDRPELRRADSLRKQHHLDPSSAVRKTKREKMETMLRNDSLSSDQSESVRPPPPRPHKSKKGGKMRQVSLSSSEEELASTPEYTSCDDVEIESESVSEKGDMEYSWLEHASWHSSEASPMSLHPVTWQPSKDGDRLIGRILLNKRLKDGSVPRDSGAMLGLKVVGGKMTESGRLCAFITKVKKGSLADTVGHLRPGDEVLEWNGRLLQGATFEEVYNIILESKPEPQVELVVSRPIGDMPRIPDSTHAQLESSSSSFESQKMDRPSISVTSPMSPGMLRDVPQFLSGQLSSQSLSRRTTPFVPRVQIKLWFDKVGHQLIVTILGAKDLPSREDGRPRNPYVKIYFLPDRSDKNKRRTKTVKKTLEPKWNQTFIYSPVHRREFRERMLEITLWDQARVREEESEFLGEILIELETALLDDEPHWYKLQTHDVSSLPLPHPSPYMPRRQLHGESPTRRLQRSKRISDSEVSDYDCEDGVGVVSDYRHDGRDLQSSTLSVPEQVMSSNHCSPSGSPHRVDVIGRTRSWSPSVPPPQRNVEQGLRGTRATGHYNTISRMDRHRVMDDHYSSERDSHFLTLPRSRHRQTSEHHHRDGRDCEAADRQPYHRSRSTEQRPLLERTTTRSRSSERADTNLMRSMPSLMTGRSAPPSPALSRSHPRTGSVQTSPSSTPVTGRRGRQLPQLPPKGTLERMITEDMDSTRKRNSGAMDIEERNRQMKLNKYKQVAGSDPRLEQDYHSKYRSGWDPHRGADTVSTKSSDSDVSDVSAVSRTSSASRFSSTSYMSVQSERPRGNRKISVFTSKMQSRQMGVSGKSMAKSTSISGDMCSLEKNDGSQSDTAVGALGTSGKKRRSSIGAKMVAIVGLSRKSRSASQLSQTGGGKKLRSTVQRSTETGLAVEMRNWMTRQASRESTDGSMNSYSSEGNLIFPGVRLASDSQFSDFLDGLGPAQLVGRQTLATPAMGDIQVGMMDKKGQLEVEIIRARGLVVKPGSKTLPAPYVKVYLLDNGVCIAKKKTKVARKTLEPLYQQLLSFEESPQGKVLQIIVWGDYGRMDHKSFMGVAQILLDELELSNMVIGWFKLFPPSSLVDPTLAPLTRRASQSSLESSTGPSYSRS</sequence>
<dbReference type="PANTHER" id="PTHR12157:SF15">
    <property type="entry name" value="REGULATING SYNAPTIC MEMBRANE EXOCYTOSIS PROTEIN 2"/>
    <property type="match status" value="1"/>
</dbReference>
<keyword evidence="8" id="KW-0221">Differentiation</keyword>
<dbReference type="InterPro" id="IPR000008">
    <property type="entry name" value="C2_dom"/>
</dbReference>
<evidence type="ECO:0000256" key="12">
    <source>
        <dbReference type="PROSITE-ProRule" id="PRU00091"/>
    </source>
</evidence>
<dbReference type="RGD" id="620001">
    <property type="gene designation" value="Rims2"/>
</dbReference>
<evidence type="ECO:0000313" key="18">
    <source>
        <dbReference type="EMBL" id="EDM16343.1"/>
    </source>
</evidence>
<dbReference type="InterPro" id="IPR017455">
    <property type="entry name" value="Znf_FYVE-rel"/>
</dbReference>
<feature type="compositionally biased region" description="Low complexity" evidence="13">
    <location>
        <begin position="1092"/>
        <end position="1114"/>
    </location>
</feature>
<dbReference type="FunFam" id="2.30.42.10:FF:000003">
    <property type="entry name" value="Regulating synaptic membrane exocytosis protein 1, putative"/>
    <property type="match status" value="1"/>
</dbReference>
<dbReference type="Gene3D" id="2.30.42.10">
    <property type="match status" value="1"/>
</dbReference>
<dbReference type="CDD" id="cd04031">
    <property type="entry name" value="C2A_RIM1alpha"/>
    <property type="match status" value="1"/>
</dbReference>
<feature type="compositionally biased region" description="Polar residues" evidence="13">
    <location>
        <begin position="259"/>
        <end position="268"/>
    </location>
</feature>
<keyword evidence="3" id="KW-0597">Phosphoprotein</keyword>
<dbReference type="EMBL" id="CH473950">
    <property type="protein sequence ID" value="EDM16343.1"/>
    <property type="molecule type" value="Genomic_DNA"/>
</dbReference>
<dbReference type="InterPro" id="IPR011011">
    <property type="entry name" value="Znf_FYVE_PHD"/>
</dbReference>
<feature type="compositionally biased region" description="Basic and acidic residues" evidence="13">
    <location>
        <begin position="379"/>
        <end position="403"/>
    </location>
</feature>
<dbReference type="GO" id="GO:0031267">
    <property type="term" value="F:small GTPase binding"/>
    <property type="evidence" value="ECO:0007669"/>
    <property type="project" value="InterPro"/>
</dbReference>
<feature type="compositionally biased region" description="Basic and acidic residues" evidence="13">
    <location>
        <begin position="351"/>
        <end position="370"/>
    </location>
</feature>
<dbReference type="PROSITE" id="PS50004">
    <property type="entry name" value="C2"/>
    <property type="match status" value="2"/>
</dbReference>
<evidence type="ECO:0000256" key="8">
    <source>
        <dbReference type="ARBA" id="ARBA00022782"/>
    </source>
</evidence>
<proteinExistence type="predicted"/>
<evidence type="ECO:0000259" key="17">
    <source>
        <dbReference type="PROSITE" id="PS50916"/>
    </source>
</evidence>
<feature type="compositionally biased region" description="Basic residues" evidence="13">
    <location>
        <begin position="497"/>
        <end position="506"/>
    </location>
</feature>
<feature type="region of interest" description="Disordered" evidence="13">
    <location>
        <begin position="154"/>
        <end position="535"/>
    </location>
</feature>
<keyword evidence="10" id="KW-0770">Synapse</keyword>
<feature type="region of interest" description="Disordered" evidence="13">
    <location>
        <begin position="1307"/>
        <end position="1336"/>
    </location>
</feature>
<dbReference type="Pfam" id="PF00168">
    <property type="entry name" value="C2"/>
    <property type="match status" value="2"/>
</dbReference>
<dbReference type="SMART" id="SM00228">
    <property type="entry name" value="PDZ"/>
    <property type="match status" value="1"/>
</dbReference>
<dbReference type="InterPro" id="IPR054386">
    <property type="entry name" value="RIM_Znf"/>
</dbReference>
<reference evidence="18 19" key="1">
    <citation type="submission" date="2005-09" db="EMBL/GenBank/DDBJ databases">
        <authorList>
            <person name="Mural R.J."/>
            <person name="Li P.W."/>
            <person name="Adams M.D."/>
            <person name="Amanatides P.G."/>
            <person name="Baden-Tillson H."/>
            <person name="Barnstead M."/>
            <person name="Chin S.H."/>
            <person name="Dew I."/>
            <person name="Evans C.A."/>
            <person name="Ferriera S."/>
            <person name="Flanigan M."/>
            <person name="Fosler C."/>
            <person name="Glodek A."/>
            <person name="Gu Z."/>
            <person name="Holt R.A."/>
            <person name="Jennings D."/>
            <person name="Kraft C.L."/>
            <person name="Lu F."/>
            <person name="Nguyen T."/>
            <person name="Nusskern D.R."/>
            <person name="Pfannkoch C.M."/>
            <person name="Sitter C."/>
            <person name="Sutton G.G."/>
            <person name="Venter J.C."/>
            <person name="Wang Z."/>
            <person name="Woodage T."/>
            <person name="Zheng X.H."/>
            <person name="Zhong F."/>
        </authorList>
    </citation>
    <scope>NUCLEOTIDE SEQUENCE [LARGE SCALE GENOMIC DNA]</scope>
    <source>
        <strain>BN</strain>
        <strain evidence="19">Sprague-Dawley</strain>
    </source>
</reference>
<evidence type="ECO:0000256" key="6">
    <source>
        <dbReference type="ARBA" id="ARBA00022771"/>
    </source>
</evidence>
<feature type="region of interest" description="Disordered" evidence="13">
    <location>
        <begin position="1"/>
        <end position="35"/>
    </location>
</feature>
<dbReference type="SMART" id="SM00239">
    <property type="entry name" value="C2"/>
    <property type="match status" value="2"/>
</dbReference>
<protein>
    <submittedName>
        <fullName evidence="18">Regulating synaptic membrane exocytosis 2, isoform CRA_c</fullName>
    </submittedName>
</protein>
<feature type="compositionally biased region" description="Basic and acidic residues" evidence="13">
    <location>
        <begin position="1128"/>
        <end position="1141"/>
    </location>
</feature>
<evidence type="ECO:0000313" key="20">
    <source>
        <dbReference type="RGD" id="620001"/>
    </source>
</evidence>
<keyword evidence="2" id="KW-0268">Exocytosis</keyword>
<organism evidence="18 19">
    <name type="scientific">Rattus norvegicus</name>
    <name type="common">Rat</name>
    <dbReference type="NCBI Taxonomy" id="10116"/>
    <lineage>
        <taxon>Eukaryota</taxon>
        <taxon>Metazoa</taxon>
        <taxon>Chordata</taxon>
        <taxon>Craniata</taxon>
        <taxon>Vertebrata</taxon>
        <taxon>Euteleostomi</taxon>
        <taxon>Mammalia</taxon>
        <taxon>Eutheria</taxon>
        <taxon>Euarchontoglires</taxon>
        <taxon>Glires</taxon>
        <taxon>Rodentia</taxon>
        <taxon>Myomorpha</taxon>
        <taxon>Muroidea</taxon>
        <taxon>Muridae</taxon>
        <taxon>Murinae</taxon>
        <taxon>Rattus</taxon>
    </lineage>
</organism>
<feature type="compositionally biased region" description="Polar residues" evidence="13">
    <location>
        <begin position="935"/>
        <end position="953"/>
    </location>
</feature>
<dbReference type="GO" id="GO:0006887">
    <property type="term" value="P:exocytosis"/>
    <property type="evidence" value="ECO:0007669"/>
    <property type="project" value="UniProtKB-KW"/>
</dbReference>
<comment type="subcellular location">
    <subcellularLocation>
        <location evidence="11">Presynaptic cell membrane</location>
        <topology evidence="11">Peripheral membrane protein</topology>
    </subcellularLocation>
</comment>
<dbReference type="InterPro" id="IPR010911">
    <property type="entry name" value="Rab_BD"/>
</dbReference>
<evidence type="ECO:0000256" key="1">
    <source>
        <dbReference type="ARBA" id="ARBA00022448"/>
    </source>
</evidence>
<accession>A6HR72</accession>
<evidence type="ECO:0000256" key="4">
    <source>
        <dbReference type="ARBA" id="ARBA00022723"/>
    </source>
</evidence>
<feature type="compositionally biased region" description="Polar residues" evidence="13">
    <location>
        <begin position="479"/>
        <end position="490"/>
    </location>
</feature>
<feature type="compositionally biased region" description="Polar residues" evidence="13">
    <location>
        <begin position="418"/>
        <end position="432"/>
    </location>
</feature>
<dbReference type="GO" id="GO:0030154">
    <property type="term" value="P:cell differentiation"/>
    <property type="evidence" value="ECO:0007669"/>
    <property type="project" value="UniProtKB-KW"/>
</dbReference>
<dbReference type="CDD" id="cd06714">
    <property type="entry name" value="PDZ_RIM-like"/>
    <property type="match status" value="1"/>
</dbReference>
<evidence type="ECO:0000256" key="7">
    <source>
        <dbReference type="ARBA" id="ARBA00022775"/>
    </source>
</evidence>
<dbReference type="Gene3D" id="2.60.40.150">
    <property type="entry name" value="C2 domain"/>
    <property type="match status" value="2"/>
</dbReference>
<dbReference type="GO" id="GO:0006836">
    <property type="term" value="P:neurotransmitter transport"/>
    <property type="evidence" value="ECO:0007669"/>
    <property type="project" value="UniProtKB-KW"/>
</dbReference>
<feature type="domain" description="C2" evidence="14">
    <location>
        <begin position="743"/>
        <end position="866"/>
    </location>
</feature>
<evidence type="ECO:0000259" key="15">
    <source>
        <dbReference type="PROSITE" id="PS50106"/>
    </source>
</evidence>
<dbReference type="GO" id="GO:0098831">
    <property type="term" value="C:presynaptic active zone cytoplasmic component"/>
    <property type="evidence" value="ECO:0007669"/>
    <property type="project" value="UniProtKB-ARBA"/>
</dbReference>
<feature type="domain" description="PDZ" evidence="15">
    <location>
        <begin position="590"/>
        <end position="676"/>
    </location>
</feature>
<dbReference type="GO" id="GO:0006886">
    <property type="term" value="P:intracellular protein transport"/>
    <property type="evidence" value="ECO:0007669"/>
    <property type="project" value="InterPro"/>
</dbReference>
<dbReference type="PROSITE" id="PS50916">
    <property type="entry name" value="RABBD"/>
    <property type="match status" value="1"/>
</dbReference>
<dbReference type="Proteomes" id="UP000234681">
    <property type="component" value="Chromosome 7"/>
</dbReference>
<evidence type="ECO:0000256" key="13">
    <source>
        <dbReference type="SAM" id="MobiDB-lite"/>
    </source>
</evidence>
<keyword evidence="6 12" id="KW-0863">Zinc-finger</keyword>
<dbReference type="InterPro" id="IPR013083">
    <property type="entry name" value="Znf_RING/FYVE/PHD"/>
</dbReference>
<feature type="compositionally biased region" description="Pro residues" evidence="13">
    <location>
        <begin position="10"/>
        <end position="25"/>
    </location>
</feature>
<gene>
    <name evidence="18 20" type="primary">Rims2</name>
    <name evidence="18" type="ORF">rCG_59729</name>
</gene>
<feature type="compositionally biased region" description="Basic and acidic residues" evidence="13">
    <location>
        <begin position="444"/>
        <end position="461"/>
    </location>
</feature>
<keyword evidence="5" id="KW-0677">Repeat</keyword>
<dbReference type="Pfam" id="PF00595">
    <property type="entry name" value="PDZ"/>
    <property type="match status" value="1"/>
</dbReference>
<feature type="domain" description="FYVE-type" evidence="16">
    <location>
        <begin position="86"/>
        <end position="142"/>
    </location>
</feature>
<evidence type="ECO:0000259" key="16">
    <source>
        <dbReference type="PROSITE" id="PS50178"/>
    </source>
</evidence>
<dbReference type="PROSITE" id="PS50178">
    <property type="entry name" value="ZF_FYVE"/>
    <property type="match status" value="1"/>
</dbReference>